<dbReference type="EMBL" id="JAWDJW010006344">
    <property type="protein sequence ID" value="KAK3065257.1"/>
    <property type="molecule type" value="Genomic_DNA"/>
</dbReference>
<evidence type="ECO:0000313" key="1">
    <source>
        <dbReference type="EMBL" id="KAK3065257.1"/>
    </source>
</evidence>
<reference evidence="1" key="1">
    <citation type="submission" date="2024-09" db="EMBL/GenBank/DDBJ databases">
        <title>Black Yeasts Isolated from many extreme environments.</title>
        <authorList>
            <person name="Coleine C."/>
            <person name="Stajich J.E."/>
            <person name="Selbmann L."/>
        </authorList>
    </citation>
    <scope>NUCLEOTIDE SEQUENCE</scope>
    <source>
        <strain evidence="1">CCFEE 5737</strain>
    </source>
</reference>
<comment type="caution">
    <text evidence="1">The sequence shown here is derived from an EMBL/GenBank/DDBJ whole genome shotgun (WGS) entry which is preliminary data.</text>
</comment>
<keyword evidence="2" id="KW-1185">Reference proteome</keyword>
<dbReference type="Proteomes" id="UP001186974">
    <property type="component" value="Unassembled WGS sequence"/>
</dbReference>
<gene>
    <name evidence="1" type="ORF">LTS18_004493</name>
</gene>
<sequence length="419" mass="43747">MKSFALLLAISASLAAYVSADGPSMSPPSNHSSTAPKIEKLQPQFSDTYQRVRVTYGTYTLGPLHAPPASDSNATGMADMPNMGGASAPHPPPSAAPGAGSDMSGMDIGGTPPRVVRKRQMDMEKPMGGMMDEVGLLDATNPSAPLPLHRLHAQVGQSRPHLPGRQHHQLRHRRQQSSNLTPGSAMYQQGQAPAYFGQNHQPQIMRERSTVGSASATGSVGGRTTWASGSDVYDPDKMSEDQDNETRNDDASSMGGFSDEGAASLVGFGEGAGTPARQQSTTGVGSPVAGKVSAVPPHMRDQAASASPLQAGMNSAGSTPTTSSIEGQQRDAKMIDGMTYDTGLVDTTTRTPPPTRTTTMMAGGQDPTASERSPTGAEVADRIMREKFENGEDVGRGAMHNAPRGGIGSFYFEGKGPNP</sequence>
<accession>A0ACC3DCK6</accession>
<protein>
    <submittedName>
        <fullName evidence="1">Uncharacterized protein</fullName>
    </submittedName>
</protein>
<evidence type="ECO:0000313" key="2">
    <source>
        <dbReference type="Proteomes" id="UP001186974"/>
    </source>
</evidence>
<organism evidence="1 2">
    <name type="scientific">Coniosporium uncinatum</name>
    <dbReference type="NCBI Taxonomy" id="93489"/>
    <lineage>
        <taxon>Eukaryota</taxon>
        <taxon>Fungi</taxon>
        <taxon>Dikarya</taxon>
        <taxon>Ascomycota</taxon>
        <taxon>Pezizomycotina</taxon>
        <taxon>Dothideomycetes</taxon>
        <taxon>Dothideomycetes incertae sedis</taxon>
        <taxon>Coniosporium</taxon>
    </lineage>
</organism>
<name>A0ACC3DCK6_9PEZI</name>
<proteinExistence type="predicted"/>